<dbReference type="Gene3D" id="3.40.50.150">
    <property type="entry name" value="Vaccinia Virus protein VP39"/>
    <property type="match status" value="1"/>
</dbReference>
<keyword evidence="2 5" id="KW-0489">Methyltransferase</keyword>
<dbReference type="AlphaFoldDB" id="A0A7I7TXV8"/>
<dbReference type="CDD" id="cd02440">
    <property type="entry name" value="AdoMet_MTases"/>
    <property type="match status" value="1"/>
</dbReference>
<dbReference type="InterPro" id="IPR029063">
    <property type="entry name" value="SAM-dependent_MTases_sf"/>
</dbReference>
<dbReference type="GO" id="GO:0030798">
    <property type="term" value="F:trans-aconitate 2-methyltransferase activity"/>
    <property type="evidence" value="ECO:0007669"/>
    <property type="project" value="UniProtKB-UniRule"/>
</dbReference>
<organism evidence="6 7">
    <name type="scientific">Mycolicibacterium parafortuitum</name>
    <name type="common">Mycobacterium parafortuitum</name>
    <dbReference type="NCBI Taxonomy" id="39692"/>
    <lineage>
        <taxon>Bacteria</taxon>
        <taxon>Bacillati</taxon>
        <taxon>Actinomycetota</taxon>
        <taxon>Actinomycetes</taxon>
        <taxon>Mycobacteriales</taxon>
        <taxon>Mycobacteriaceae</taxon>
        <taxon>Mycolicibacterium</taxon>
    </lineage>
</organism>
<dbReference type="NCBIfam" id="NF010703">
    <property type="entry name" value="PRK14103.1"/>
    <property type="match status" value="1"/>
</dbReference>
<comment type="subcellular location">
    <subcellularLocation>
        <location evidence="5">Cytoplasm</location>
    </subcellularLocation>
</comment>
<dbReference type="InterPro" id="IPR023149">
    <property type="entry name" value="Trans_acon_MeTrfase_C"/>
</dbReference>
<dbReference type="GO" id="GO:0032259">
    <property type="term" value="P:methylation"/>
    <property type="evidence" value="ECO:0007669"/>
    <property type="project" value="UniProtKB-KW"/>
</dbReference>
<accession>A0A7I7TXV8</accession>
<evidence type="ECO:0000256" key="5">
    <source>
        <dbReference type="HAMAP-Rule" id="MF_00560"/>
    </source>
</evidence>
<dbReference type="Proteomes" id="UP000466554">
    <property type="component" value="Chromosome"/>
</dbReference>
<evidence type="ECO:0000313" key="6">
    <source>
        <dbReference type="EMBL" id="BBY74032.1"/>
    </source>
</evidence>
<comment type="similarity">
    <text evidence="5">Belongs to the methyltransferase superfamily. Tam family.</text>
</comment>
<protein>
    <recommendedName>
        <fullName evidence="5">Trans-aconitate 2-methyltransferase</fullName>
        <ecNumber evidence="5">2.1.1.144</ecNumber>
    </recommendedName>
</protein>
<gene>
    <name evidence="5" type="primary">tam</name>
    <name evidence="6" type="ORF">MPRF_09310</name>
</gene>
<reference evidence="6 7" key="1">
    <citation type="journal article" date="2019" name="Emerg. Microbes Infect.">
        <title>Comprehensive subspecies identification of 175 nontuberculous mycobacteria species based on 7547 genomic profiles.</title>
        <authorList>
            <person name="Matsumoto Y."/>
            <person name="Kinjo T."/>
            <person name="Motooka D."/>
            <person name="Nabeya D."/>
            <person name="Jung N."/>
            <person name="Uechi K."/>
            <person name="Horii T."/>
            <person name="Iida T."/>
            <person name="Fujita J."/>
            <person name="Nakamura S."/>
        </authorList>
    </citation>
    <scope>NUCLEOTIDE SEQUENCE [LARGE SCALE GENOMIC DNA]</scope>
    <source>
        <strain evidence="6 7">JCM 6367</strain>
    </source>
</reference>
<dbReference type="SUPFAM" id="SSF53335">
    <property type="entry name" value="S-adenosyl-L-methionine-dependent methyltransferases"/>
    <property type="match status" value="1"/>
</dbReference>
<evidence type="ECO:0000256" key="2">
    <source>
        <dbReference type="ARBA" id="ARBA00022603"/>
    </source>
</evidence>
<keyword evidence="4 5" id="KW-0949">S-adenosyl-L-methionine</keyword>
<comment type="function">
    <text evidence="5">Catalyzes the S-adenosylmethionine monomethyl esterification of trans-aconitate.</text>
</comment>
<dbReference type="Pfam" id="PF13489">
    <property type="entry name" value="Methyltransf_23"/>
    <property type="match status" value="1"/>
</dbReference>
<dbReference type="Gene3D" id="1.10.150.290">
    <property type="entry name" value="S-adenosyl-L-methionine-dependent methyltransferases"/>
    <property type="match status" value="1"/>
</dbReference>
<evidence type="ECO:0000256" key="4">
    <source>
        <dbReference type="ARBA" id="ARBA00022691"/>
    </source>
</evidence>
<dbReference type="PANTHER" id="PTHR43861">
    <property type="entry name" value="TRANS-ACONITATE 2-METHYLTRANSFERASE-RELATED"/>
    <property type="match status" value="1"/>
</dbReference>
<sequence>MGGTSAGTPSVSTLLGSTFGSLARQTGHMWNPDVYLTFADYRGRPFYDLLARVGVRAPRRITDLGCGPGNLTETLTQRWPGAVVEAVDSSPEMVDAARSRGLDARVGDVRDWVPAPDTDLLVSNATLHWVPEHPGLLARWAAQLETGSWIAFQVPGNFDAPSHRAVRDLVTSPRWADVLRGFPFETSEVVRSAPDYAALLTDAGCRVDAWETTYVHELTGRDPVLEWIHGTTLRPVRAMLSDADWARFRAELIPALAAAYPARPDGITFFPFRRIFVVAQVK</sequence>
<evidence type="ECO:0000313" key="7">
    <source>
        <dbReference type="Proteomes" id="UP000466554"/>
    </source>
</evidence>
<dbReference type="PANTHER" id="PTHR43861:SF1">
    <property type="entry name" value="TRANS-ACONITATE 2-METHYLTRANSFERASE"/>
    <property type="match status" value="1"/>
</dbReference>
<proteinExistence type="inferred from homology"/>
<dbReference type="InterPro" id="IPR023506">
    <property type="entry name" value="Trans-aconitate_MeTrfase"/>
</dbReference>
<dbReference type="HAMAP" id="MF_00560">
    <property type="entry name" value="Tran_acon_Me_trans"/>
    <property type="match status" value="1"/>
</dbReference>
<dbReference type="GO" id="GO:0005737">
    <property type="term" value="C:cytoplasm"/>
    <property type="evidence" value="ECO:0007669"/>
    <property type="project" value="UniProtKB-SubCell"/>
</dbReference>
<comment type="catalytic activity">
    <reaction evidence="5">
        <text>trans-aconitate + S-adenosyl-L-methionine = (E)-3-(methoxycarbonyl)pent-2-enedioate + S-adenosyl-L-homocysteine</text>
        <dbReference type="Rhea" id="RHEA:14969"/>
        <dbReference type="ChEBI" id="CHEBI:15708"/>
        <dbReference type="ChEBI" id="CHEBI:57470"/>
        <dbReference type="ChEBI" id="CHEBI:57856"/>
        <dbReference type="ChEBI" id="CHEBI:59789"/>
        <dbReference type="EC" id="2.1.1.144"/>
    </reaction>
</comment>
<dbReference type="EC" id="2.1.1.144" evidence="5"/>
<keyword evidence="3 5" id="KW-0808">Transferase</keyword>
<keyword evidence="1 5" id="KW-0963">Cytoplasm</keyword>
<name>A0A7I7TXV8_MYCPF</name>
<dbReference type="EMBL" id="AP022598">
    <property type="protein sequence ID" value="BBY74032.1"/>
    <property type="molecule type" value="Genomic_DNA"/>
</dbReference>
<evidence type="ECO:0000256" key="1">
    <source>
        <dbReference type="ARBA" id="ARBA00022490"/>
    </source>
</evidence>
<evidence type="ECO:0000256" key="3">
    <source>
        <dbReference type="ARBA" id="ARBA00022679"/>
    </source>
</evidence>